<dbReference type="Gene3D" id="3.40.190.10">
    <property type="entry name" value="Periplasmic binding protein-like II"/>
    <property type="match status" value="2"/>
</dbReference>
<dbReference type="RefSeq" id="WP_123202599.1">
    <property type="nucleotide sequence ID" value="NZ_RJMB01000020.1"/>
</dbReference>
<dbReference type="AlphaFoldDB" id="A0A3N0E4W3"/>
<dbReference type="Proteomes" id="UP000269198">
    <property type="component" value="Unassembled WGS sequence"/>
</dbReference>
<sequence length="326" mass="34334">MQRPRISRGTWVFAAGALAVVLGVALWAGWARSPEPLPPLTVVTGGSGGVYHVYGAELAEVALPEGSTAVSTGASVENVQLVDSGAADIGFALTDVAALAIEGRRPFDTPVSVAALARVYDNRTHLLVRADLPVERADELAGHRVDVGDEGSGTELIADRVLDLAGLDPHEDITRTNSSIGESTRALRTGSLDAVFWSGGLPTEAVTELAASAPVRLVDLAEYVEPLRREYGDVFTEQSIPAGTYPGVPPVITIGVPNVLVVGDDMPDDTAEEITRSLFAAREELVEAHPVALHLNPRVAVATGPVPLHPGAARYYRSQKEAFAEE</sequence>
<dbReference type="Pfam" id="PF16868">
    <property type="entry name" value="NMT1_3"/>
    <property type="match status" value="1"/>
</dbReference>
<name>A0A3N0E4W3_9ACTN</name>
<evidence type="ECO:0000313" key="3">
    <source>
        <dbReference type="Proteomes" id="UP000269198"/>
    </source>
</evidence>
<dbReference type="PANTHER" id="PTHR42941:SF1">
    <property type="entry name" value="SLL1037 PROTEIN"/>
    <property type="match status" value="1"/>
</dbReference>
<dbReference type="SUPFAM" id="SSF53850">
    <property type="entry name" value="Periplasmic binding protein-like II"/>
    <property type="match status" value="1"/>
</dbReference>
<keyword evidence="1" id="KW-0812">Transmembrane</keyword>
<reference evidence="2 3" key="1">
    <citation type="submission" date="2018-11" db="EMBL/GenBank/DDBJ databases">
        <title>The genome draft of YIM 96095.</title>
        <authorList>
            <person name="Tang S.-K."/>
            <person name="Chunyu W.-X."/>
            <person name="Feng Y.-Z."/>
        </authorList>
    </citation>
    <scope>NUCLEOTIDE SEQUENCE [LARGE SCALE GENOMIC DNA]</scope>
    <source>
        <strain evidence="2 3">YIM 96095</strain>
    </source>
</reference>
<gene>
    <name evidence="2" type="ORF">EFW17_18100</name>
</gene>
<dbReference type="NCBIfam" id="TIGR02122">
    <property type="entry name" value="TRAP_TAXI"/>
    <property type="match status" value="1"/>
</dbReference>
<dbReference type="EMBL" id="RJMB01000020">
    <property type="protein sequence ID" value="RNL82865.1"/>
    <property type="molecule type" value="Genomic_DNA"/>
</dbReference>
<protein>
    <submittedName>
        <fullName evidence="2">TAXI family TRAP transporter solute-binding subunit</fullName>
    </submittedName>
</protein>
<evidence type="ECO:0000256" key="1">
    <source>
        <dbReference type="SAM" id="Phobius"/>
    </source>
</evidence>
<comment type="caution">
    <text evidence="2">The sequence shown here is derived from an EMBL/GenBank/DDBJ whole genome shotgun (WGS) entry which is preliminary data.</text>
</comment>
<proteinExistence type="predicted"/>
<evidence type="ECO:0000313" key="2">
    <source>
        <dbReference type="EMBL" id="RNL82865.1"/>
    </source>
</evidence>
<keyword evidence="3" id="KW-1185">Reference proteome</keyword>
<organism evidence="2 3">
    <name type="scientific">Halostreptopolyspora alba</name>
    <dbReference type="NCBI Taxonomy" id="2487137"/>
    <lineage>
        <taxon>Bacteria</taxon>
        <taxon>Bacillati</taxon>
        <taxon>Actinomycetota</taxon>
        <taxon>Actinomycetes</taxon>
        <taxon>Streptosporangiales</taxon>
        <taxon>Nocardiopsidaceae</taxon>
        <taxon>Halostreptopolyspora</taxon>
    </lineage>
</organism>
<keyword evidence="1" id="KW-1133">Transmembrane helix</keyword>
<keyword evidence="1" id="KW-0472">Membrane</keyword>
<dbReference type="InterPro" id="IPR011852">
    <property type="entry name" value="TRAP_TAXI"/>
</dbReference>
<accession>A0A3N0E4W3</accession>
<dbReference type="PANTHER" id="PTHR42941">
    <property type="entry name" value="SLL1037 PROTEIN"/>
    <property type="match status" value="1"/>
</dbReference>
<dbReference type="OrthoDB" id="5582316at2"/>
<dbReference type="CDD" id="cd13569">
    <property type="entry name" value="PBP2_TAXI_TRAP_like_1"/>
    <property type="match status" value="1"/>
</dbReference>
<feature type="transmembrane region" description="Helical" evidence="1">
    <location>
        <begin position="12"/>
        <end position="30"/>
    </location>
</feature>